<dbReference type="Proteomes" id="UP000008694">
    <property type="component" value="Unassembled WGS sequence"/>
</dbReference>
<dbReference type="AlphaFoldDB" id="D7LLD4"/>
<feature type="non-terminal residue" evidence="2">
    <location>
        <position position="67"/>
    </location>
</feature>
<reference evidence="3" key="1">
    <citation type="journal article" date="2011" name="Nat. Genet.">
        <title>The Arabidopsis lyrata genome sequence and the basis of rapid genome size change.</title>
        <authorList>
            <person name="Hu T.T."/>
            <person name="Pattyn P."/>
            <person name="Bakker E.G."/>
            <person name="Cao J."/>
            <person name="Cheng J.-F."/>
            <person name="Clark R.M."/>
            <person name="Fahlgren N."/>
            <person name="Fawcett J.A."/>
            <person name="Grimwood J."/>
            <person name="Gundlach H."/>
            <person name="Haberer G."/>
            <person name="Hollister J.D."/>
            <person name="Ossowski S."/>
            <person name="Ottilar R.P."/>
            <person name="Salamov A.A."/>
            <person name="Schneeberger K."/>
            <person name="Spannagl M."/>
            <person name="Wang X."/>
            <person name="Yang L."/>
            <person name="Nasrallah M.E."/>
            <person name="Bergelson J."/>
            <person name="Carrington J.C."/>
            <person name="Gaut B.S."/>
            <person name="Schmutz J."/>
            <person name="Mayer K.F.X."/>
            <person name="Van de Peer Y."/>
            <person name="Grigoriev I.V."/>
            <person name="Nordborg M."/>
            <person name="Weigel D."/>
            <person name="Guo Y.-L."/>
        </authorList>
    </citation>
    <scope>NUCLEOTIDE SEQUENCE [LARGE SCALE GENOMIC DNA]</scope>
    <source>
        <strain evidence="3">cv. MN47</strain>
    </source>
</reference>
<gene>
    <name evidence="2" type="ORF">ARALYDRAFT_668683</name>
</gene>
<keyword evidence="3" id="KW-1185">Reference proteome</keyword>
<evidence type="ECO:0000256" key="1">
    <source>
        <dbReference type="SAM" id="Phobius"/>
    </source>
</evidence>
<accession>D7LLD4</accession>
<dbReference type="EMBL" id="GL348716">
    <property type="protein sequence ID" value="EFH55495.1"/>
    <property type="molecule type" value="Genomic_DNA"/>
</dbReference>
<proteinExistence type="predicted"/>
<feature type="transmembrane region" description="Helical" evidence="1">
    <location>
        <begin position="29"/>
        <end position="50"/>
    </location>
</feature>
<organism evidence="3">
    <name type="scientific">Arabidopsis lyrata subsp. lyrata</name>
    <name type="common">Lyre-leaved rock-cress</name>
    <dbReference type="NCBI Taxonomy" id="81972"/>
    <lineage>
        <taxon>Eukaryota</taxon>
        <taxon>Viridiplantae</taxon>
        <taxon>Streptophyta</taxon>
        <taxon>Embryophyta</taxon>
        <taxon>Tracheophyta</taxon>
        <taxon>Spermatophyta</taxon>
        <taxon>Magnoliopsida</taxon>
        <taxon>eudicotyledons</taxon>
        <taxon>Gunneridae</taxon>
        <taxon>Pentapetalae</taxon>
        <taxon>rosids</taxon>
        <taxon>malvids</taxon>
        <taxon>Brassicales</taxon>
        <taxon>Brassicaceae</taxon>
        <taxon>Camelineae</taxon>
        <taxon>Arabidopsis</taxon>
    </lineage>
</organism>
<keyword evidence="1" id="KW-1133">Transmembrane helix</keyword>
<dbReference type="Gramene" id="Al_scaffold_0004_1402">
    <property type="protein sequence ID" value="Al_scaffold_0004_1402"/>
    <property type="gene ID" value="Al_scaffold_0004_1402"/>
</dbReference>
<name>D7LLD4_ARALL</name>
<feature type="non-terminal residue" evidence="2">
    <location>
        <position position="1"/>
    </location>
</feature>
<evidence type="ECO:0000313" key="3">
    <source>
        <dbReference type="Proteomes" id="UP000008694"/>
    </source>
</evidence>
<sequence length="67" mass="7847">RDLKKAHRARVGDKRDVLKVQSPGVENLMMIYIINLQIFALYISICRLGMNSVEANAMEKLRRFLWI</sequence>
<protein>
    <submittedName>
        <fullName evidence="2">Predicted protein</fullName>
    </submittedName>
</protein>
<dbReference type="STRING" id="81972.D7LLD4"/>
<dbReference type="HOGENOM" id="CLU_201529_0_0_1"/>
<keyword evidence="1" id="KW-0812">Transmembrane</keyword>
<evidence type="ECO:0000313" key="2">
    <source>
        <dbReference type="EMBL" id="EFH55495.1"/>
    </source>
</evidence>
<keyword evidence="1" id="KW-0472">Membrane</keyword>